<organism evidence="1 2">
    <name type="scientific">Linum trigynum</name>
    <dbReference type="NCBI Taxonomy" id="586398"/>
    <lineage>
        <taxon>Eukaryota</taxon>
        <taxon>Viridiplantae</taxon>
        <taxon>Streptophyta</taxon>
        <taxon>Embryophyta</taxon>
        <taxon>Tracheophyta</taxon>
        <taxon>Spermatophyta</taxon>
        <taxon>Magnoliopsida</taxon>
        <taxon>eudicotyledons</taxon>
        <taxon>Gunneridae</taxon>
        <taxon>Pentapetalae</taxon>
        <taxon>rosids</taxon>
        <taxon>fabids</taxon>
        <taxon>Malpighiales</taxon>
        <taxon>Linaceae</taxon>
        <taxon>Linum</taxon>
    </lineage>
</organism>
<proteinExistence type="predicted"/>
<sequence>MLFQCKTVSWCLLWRFISYNWLDGNWRLKACFEAEVSLYTLKYLGAQSKVQKTIFEPDQKAMSKLGNCLKMAKSGNVFVKPTLELNLRSMDASQVQRPLPR</sequence>
<accession>A0AAV2CYR5</accession>
<evidence type="ECO:0000313" key="1">
    <source>
        <dbReference type="EMBL" id="CAL1360977.1"/>
    </source>
</evidence>
<reference evidence="1 2" key="1">
    <citation type="submission" date="2024-04" db="EMBL/GenBank/DDBJ databases">
        <authorList>
            <person name="Fracassetti M."/>
        </authorList>
    </citation>
    <scope>NUCLEOTIDE SEQUENCE [LARGE SCALE GENOMIC DNA]</scope>
</reference>
<dbReference type="EMBL" id="OZ034814">
    <property type="protein sequence ID" value="CAL1360977.1"/>
    <property type="molecule type" value="Genomic_DNA"/>
</dbReference>
<gene>
    <name evidence="1" type="ORF">LTRI10_LOCUS8377</name>
</gene>
<evidence type="ECO:0000313" key="2">
    <source>
        <dbReference type="Proteomes" id="UP001497516"/>
    </source>
</evidence>
<dbReference type="AlphaFoldDB" id="A0AAV2CYR5"/>
<dbReference type="Proteomes" id="UP001497516">
    <property type="component" value="Chromosome 10"/>
</dbReference>
<keyword evidence="2" id="KW-1185">Reference proteome</keyword>
<protein>
    <submittedName>
        <fullName evidence="1">Uncharacterized protein</fullName>
    </submittedName>
</protein>
<name>A0AAV2CYR5_9ROSI</name>